<gene>
    <name evidence="1" type="ORF">CHRIB12_LOCUS16361</name>
</gene>
<dbReference type="GO" id="GO:0031023">
    <property type="term" value="P:microtubule organizing center organization"/>
    <property type="evidence" value="ECO:0007669"/>
    <property type="project" value="TreeGrafter"/>
</dbReference>
<evidence type="ECO:0000313" key="2">
    <source>
        <dbReference type="Proteomes" id="UP000684084"/>
    </source>
</evidence>
<dbReference type="PANTHER" id="PTHR14352">
    <property type="entry name" value="HAUS AUGMIN-LIKE COMPLEX SUBUNIT 7"/>
    <property type="match status" value="1"/>
</dbReference>
<proteinExistence type="predicted"/>
<dbReference type="Proteomes" id="UP000684084">
    <property type="component" value="Unassembled WGS sequence"/>
</dbReference>
<protein>
    <submittedName>
        <fullName evidence="1">Uncharacterized protein</fullName>
    </submittedName>
</protein>
<dbReference type="GO" id="GO:0051225">
    <property type="term" value="P:spindle assembly"/>
    <property type="evidence" value="ECO:0007669"/>
    <property type="project" value="TreeGrafter"/>
</dbReference>
<dbReference type="Pfam" id="PF06694">
    <property type="entry name" value="Plant_NMP1"/>
    <property type="match status" value="1"/>
</dbReference>
<dbReference type="GO" id="GO:0051011">
    <property type="term" value="F:microtubule minus-end binding"/>
    <property type="evidence" value="ECO:0007669"/>
    <property type="project" value="InterPro"/>
</dbReference>
<sequence length="357" mass="41221">MMNQQLEEISQKFFEINSPFTFHQVLNDQKIACDFIEWVLLKIDYRLVRIFPQNNELRLQSLTQTVASLGICKITDTDLIDATAPHFRLINFYFNLLNILKTSRIILDDTFKIPNSIKPDDFKKSCYLIDSISKECDLVNKIVSKEFVLFPRDVLLMIGKEKAVESDKRKLDLSTLQSMKGKKIQELQALNAESNCIQEQEACLYLDEPDVNDQTHEDLSVIASDLSSKFKRFNEIYDNEISPWIKKDYIKRDGDKIVEGLGHRVQEANKRLCKIRKSLQDFETIQKSYEEIVSHLPCTIDQHNSVNNNTSSNGNDITNSAVNPNIINNRGEPGLEAITRLQKFEKILKDGIERRAK</sequence>
<organism evidence="1 2">
    <name type="scientific">Rhizophagus irregularis</name>
    <dbReference type="NCBI Taxonomy" id="588596"/>
    <lineage>
        <taxon>Eukaryota</taxon>
        <taxon>Fungi</taxon>
        <taxon>Fungi incertae sedis</taxon>
        <taxon>Mucoromycota</taxon>
        <taxon>Glomeromycotina</taxon>
        <taxon>Glomeromycetes</taxon>
        <taxon>Glomerales</taxon>
        <taxon>Glomeraceae</taxon>
        <taxon>Rhizophagus</taxon>
    </lineage>
</organism>
<comment type="caution">
    <text evidence="1">The sequence shown here is derived from an EMBL/GenBank/DDBJ whole genome shotgun (WGS) entry which is preliminary data.</text>
</comment>
<accession>A0A915ZKL4</accession>
<dbReference type="GO" id="GO:0070652">
    <property type="term" value="C:HAUS complex"/>
    <property type="evidence" value="ECO:0007669"/>
    <property type="project" value="TreeGrafter"/>
</dbReference>
<dbReference type="VEuPathDB" id="FungiDB:RhiirFUN_018016"/>
<evidence type="ECO:0000313" key="1">
    <source>
        <dbReference type="EMBL" id="CAB5378768.1"/>
    </source>
</evidence>
<dbReference type="InterPro" id="IPR010604">
    <property type="entry name" value="Plant_AUG7"/>
</dbReference>
<dbReference type="OrthoDB" id="2346021at2759"/>
<name>A0A915ZKL4_9GLOM</name>
<dbReference type="AlphaFoldDB" id="A0A915ZKL4"/>
<dbReference type="SMR" id="A0A915ZKL4"/>
<reference evidence="1" key="1">
    <citation type="submission" date="2020-05" db="EMBL/GenBank/DDBJ databases">
        <authorList>
            <person name="Rincon C."/>
            <person name="Sanders R I."/>
            <person name="Robbins C."/>
            <person name="Chaturvedi A."/>
        </authorList>
    </citation>
    <scope>NUCLEOTIDE SEQUENCE</scope>
    <source>
        <strain evidence="1">CHB12</strain>
    </source>
</reference>
<dbReference type="InterPro" id="IPR029711">
    <property type="entry name" value="Haus7-like"/>
</dbReference>
<dbReference type="PANTHER" id="PTHR14352:SF2">
    <property type="entry name" value="HAUS AUGMIN-LIKE COMPLEX SUBUNIT 7"/>
    <property type="match status" value="1"/>
</dbReference>
<dbReference type="EMBL" id="CAGKOT010000039">
    <property type="protein sequence ID" value="CAB5378768.1"/>
    <property type="molecule type" value="Genomic_DNA"/>
</dbReference>